<protein>
    <submittedName>
        <fullName evidence="2">Uncharacterized protein</fullName>
    </submittedName>
</protein>
<dbReference type="Proteomes" id="UP001050691">
    <property type="component" value="Unassembled WGS sequence"/>
</dbReference>
<comment type="caution">
    <text evidence="2">The sequence shown here is derived from an EMBL/GenBank/DDBJ whole genome shotgun (WGS) entry which is preliminary data.</text>
</comment>
<keyword evidence="1" id="KW-1133">Transmembrane helix</keyword>
<evidence type="ECO:0000313" key="3">
    <source>
        <dbReference type="Proteomes" id="UP001050691"/>
    </source>
</evidence>
<accession>A0AAV5AIT8</accession>
<feature type="transmembrane region" description="Helical" evidence="1">
    <location>
        <begin position="20"/>
        <end position="38"/>
    </location>
</feature>
<keyword evidence="1" id="KW-0472">Membrane</keyword>
<evidence type="ECO:0000313" key="2">
    <source>
        <dbReference type="EMBL" id="GJJ14567.1"/>
    </source>
</evidence>
<dbReference type="AlphaFoldDB" id="A0AAV5AIT8"/>
<sequence length="76" mass="8295">MHTLRILKILKKARRDGMFAGATGGLFAVAGGLSGYLFSQAFLSTYLHQLEGDAFKRAQLQTEHDLPAASKENEQA</sequence>
<dbReference type="EMBL" id="BPWL01000010">
    <property type="protein sequence ID" value="GJJ14567.1"/>
    <property type="molecule type" value="Genomic_DNA"/>
</dbReference>
<gene>
    <name evidence="2" type="ORF">Clacol_008832</name>
</gene>
<keyword evidence="1" id="KW-0812">Transmembrane</keyword>
<organism evidence="2 3">
    <name type="scientific">Clathrus columnatus</name>
    <dbReference type="NCBI Taxonomy" id="1419009"/>
    <lineage>
        <taxon>Eukaryota</taxon>
        <taxon>Fungi</taxon>
        <taxon>Dikarya</taxon>
        <taxon>Basidiomycota</taxon>
        <taxon>Agaricomycotina</taxon>
        <taxon>Agaricomycetes</taxon>
        <taxon>Phallomycetidae</taxon>
        <taxon>Phallales</taxon>
        <taxon>Clathraceae</taxon>
        <taxon>Clathrus</taxon>
    </lineage>
</organism>
<keyword evidence="3" id="KW-1185">Reference proteome</keyword>
<evidence type="ECO:0000256" key="1">
    <source>
        <dbReference type="SAM" id="Phobius"/>
    </source>
</evidence>
<proteinExistence type="predicted"/>
<name>A0AAV5AIT8_9AGAM</name>
<reference evidence="2" key="1">
    <citation type="submission" date="2021-10" db="EMBL/GenBank/DDBJ databases">
        <title>De novo Genome Assembly of Clathrus columnatus (Basidiomycota, Fungi) Using Illumina and Nanopore Sequence Data.</title>
        <authorList>
            <person name="Ogiso-Tanaka E."/>
            <person name="Itagaki H."/>
            <person name="Hosoya T."/>
            <person name="Hosaka K."/>
        </authorList>
    </citation>
    <scope>NUCLEOTIDE SEQUENCE</scope>
    <source>
        <strain evidence="2">MO-923</strain>
    </source>
</reference>